<feature type="compositionally biased region" description="Basic and acidic residues" evidence="1">
    <location>
        <begin position="511"/>
        <end position="521"/>
    </location>
</feature>
<evidence type="ECO:0000313" key="3">
    <source>
        <dbReference type="EMBL" id="OQO14862.1"/>
    </source>
</evidence>
<dbReference type="Pfam" id="PF07000">
    <property type="entry name" value="DUF1308"/>
    <property type="match status" value="1"/>
</dbReference>
<dbReference type="EMBL" id="NAJO01000001">
    <property type="protein sequence ID" value="OQO14862.1"/>
    <property type="molecule type" value="Genomic_DNA"/>
</dbReference>
<gene>
    <name evidence="3" type="ORF">B0A48_00244</name>
</gene>
<dbReference type="InParanoid" id="A0A1V8TUJ5"/>
<reference evidence="4" key="1">
    <citation type="submission" date="2017-03" db="EMBL/GenBank/DDBJ databases">
        <title>Genomes of endolithic fungi from Antarctica.</title>
        <authorList>
            <person name="Coleine C."/>
            <person name="Masonjones S."/>
            <person name="Stajich J.E."/>
        </authorList>
    </citation>
    <scope>NUCLEOTIDE SEQUENCE [LARGE SCALE GENOMIC DNA]</scope>
    <source>
        <strain evidence="4">CCFEE 5527</strain>
    </source>
</reference>
<name>A0A1V8TUJ5_9PEZI</name>
<comment type="caution">
    <text evidence="3">The sequence shown here is derived from an EMBL/GenBank/DDBJ whole genome shotgun (WGS) entry which is preliminary data.</text>
</comment>
<feature type="domain" description="DUF1308" evidence="2">
    <location>
        <begin position="311"/>
        <end position="411"/>
    </location>
</feature>
<feature type="region of interest" description="Disordered" evidence="1">
    <location>
        <begin position="204"/>
        <end position="223"/>
    </location>
</feature>
<proteinExistence type="predicted"/>
<keyword evidence="4" id="KW-1185">Reference proteome</keyword>
<dbReference type="AlphaFoldDB" id="A0A1V8TUJ5"/>
<protein>
    <recommendedName>
        <fullName evidence="2">DUF1308 domain-containing protein</fullName>
    </recommendedName>
</protein>
<feature type="region of interest" description="Disordered" evidence="1">
    <location>
        <begin position="1"/>
        <end position="45"/>
    </location>
</feature>
<evidence type="ECO:0000313" key="4">
    <source>
        <dbReference type="Proteomes" id="UP000192596"/>
    </source>
</evidence>
<evidence type="ECO:0000256" key="1">
    <source>
        <dbReference type="SAM" id="MobiDB-lite"/>
    </source>
</evidence>
<feature type="region of interest" description="Disordered" evidence="1">
    <location>
        <begin position="511"/>
        <end position="538"/>
    </location>
</feature>
<accession>A0A1V8TUJ5</accession>
<organism evidence="3 4">
    <name type="scientific">Cryoendolithus antarcticus</name>
    <dbReference type="NCBI Taxonomy" id="1507870"/>
    <lineage>
        <taxon>Eukaryota</taxon>
        <taxon>Fungi</taxon>
        <taxon>Dikarya</taxon>
        <taxon>Ascomycota</taxon>
        <taxon>Pezizomycotina</taxon>
        <taxon>Dothideomycetes</taxon>
        <taxon>Dothideomycetidae</taxon>
        <taxon>Cladosporiales</taxon>
        <taxon>Cladosporiaceae</taxon>
        <taxon>Cryoendolithus</taxon>
    </lineage>
</organism>
<sequence>MSPGVTFEATSGLADEMENLDVSSNSADDAKDGEESTPGEAAETNMSTALSDLTRRADALLADLAAFKDYLKTVKQESSVEMAHFRGTVQSELTMLGRLAIQPDSEAARHVARSSNLPFLETVWNVAKASNDLVALQKRIYFDPSGTKGYDANSGQATINGRPKRSRHNSTIVDVIANGGRSWTKVSLVTNNRIVFDLAKQGWCSGGSDSEDEDFKSPDRDDDHDIPLVKIARELASAARTLRVRTQHPTVTLILPRLEPDGRPEIEAIVKECRSLGVSIVHGKDVPTHQPINDVVSSMMFNPFESFTKTINVDCTLLLALVSEFSHAKVRQEPWFHKALNRQVEIEDNENLLPSLLYPAMRNRRLVSTTEAVDRMREIVSTIGTPSEKARSAILLGEDVSKSPQQLTDEMQQWSAYEVPSTWLLPIKVVDANGSASDAGLPEVANQVLHGQTSINKSVFLYGWSHGITTITSNRTVVKEIETRFNKFEDLDDATWPRIWLCPTARSLVGKEKRGAKKDGGKGAWPLPDSLRREQQRRHGLDVLSVREGNEVADLRPNGYDYADVIAAKLESER</sequence>
<dbReference type="PANTHER" id="PTHR13379">
    <property type="entry name" value="UNCHARACTERIZED DUF1308"/>
    <property type="match status" value="1"/>
</dbReference>
<dbReference type="PANTHER" id="PTHR13379:SF0">
    <property type="entry name" value="UPF0415 PROTEIN C7ORF25"/>
    <property type="match status" value="1"/>
</dbReference>
<dbReference type="Proteomes" id="UP000192596">
    <property type="component" value="Unassembled WGS sequence"/>
</dbReference>
<dbReference type="STRING" id="1507870.A0A1V8TUJ5"/>
<evidence type="ECO:0000259" key="2">
    <source>
        <dbReference type="Pfam" id="PF07000"/>
    </source>
</evidence>
<dbReference type="OrthoDB" id="441890at2759"/>
<dbReference type="InterPro" id="IPR010733">
    <property type="entry name" value="DUF1308"/>
</dbReference>